<organism evidence="7 8">
    <name type="scientific">Nocardiopsis mwathae</name>
    <dbReference type="NCBI Taxonomy" id="1472723"/>
    <lineage>
        <taxon>Bacteria</taxon>
        <taxon>Bacillati</taxon>
        <taxon>Actinomycetota</taxon>
        <taxon>Actinomycetes</taxon>
        <taxon>Streptosporangiales</taxon>
        <taxon>Nocardiopsidaceae</taxon>
        <taxon>Nocardiopsis</taxon>
    </lineage>
</organism>
<reference evidence="7 8" key="1">
    <citation type="submission" date="2020-08" db="EMBL/GenBank/DDBJ databases">
        <title>Sequencing the genomes of 1000 actinobacteria strains.</title>
        <authorList>
            <person name="Klenk H.-P."/>
        </authorList>
    </citation>
    <scope>NUCLEOTIDE SEQUENCE [LARGE SCALE GENOMIC DNA]</scope>
    <source>
        <strain evidence="7 8">DSM 46659</strain>
    </source>
</reference>
<name>A0A7W9YET8_9ACTN</name>
<dbReference type="RefSeq" id="WP_184073823.1">
    <property type="nucleotide sequence ID" value="NZ_JACHDS010000001.1"/>
</dbReference>
<keyword evidence="3 6" id="KW-1133">Transmembrane helix</keyword>
<evidence type="ECO:0000313" key="7">
    <source>
        <dbReference type="EMBL" id="MBB6170859.1"/>
    </source>
</evidence>
<feature type="transmembrane region" description="Helical" evidence="6">
    <location>
        <begin position="88"/>
        <end position="110"/>
    </location>
</feature>
<dbReference type="EMBL" id="JACHDS010000001">
    <property type="protein sequence ID" value="MBB6170859.1"/>
    <property type="molecule type" value="Genomic_DNA"/>
</dbReference>
<protein>
    <recommendedName>
        <fullName evidence="9">DUF4870 domain-containing protein</fullName>
    </recommendedName>
</protein>
<feature type="region of interest" description="Disordered" evidence="5">
    <location>
        <begin position="1"/>
        <end position="67"/>
    </location>
</feature>
<dbReference type="AlphaFoldDB" id="A0A7W9YET8"/>
<evidence type="ECO:0000256" key="6">
    <source>
        <dbReference type="SAM" id="Phobius"/>
    </source>
</evidence>
<evidence type="ECO:0008006" key="9">
    <source>
        <dbReference type="Google" id="ProtNLM"/>
    </source>
</evidence>
<sequence>MSNPYPPGPPHDGQNTPYNHPGGYSPPPGADPGHGPQSAPGMPPGMGPQPYPQQPYPQPGAYQQQGHYQQPYGYPQQPYGSTPDDRTMALLAHLGGLFLSFLVPLVLYLVKKDESPFVRHHAAQALNFQILVLIVYVVSWVLTLVFIGVLTFFAMWIAAVVLGIMAAVAANKGEWYTYPIGVPVVK</sequence>
<evidence type="ECO:0000256" key="5">
    <source>
        <dbReference type="SAM" id="MobiDB-lite"/>
    </source>
</evidence>
<proteinExistence type="predicted"/>
<comment type="caution">
    <text evidence="7">The sequence shown here is derived from an EMBL/GenBank/DDBJ whole genome shotgun (WGS) entry which is preliminary data.</text>
</comment>
<dbReference type="Pfam" id="PF09685">
    <property type="entry name" value="MamF_MmsF"/>
    <property type="match status" value="1"/>
</dbReference>
<feature type="transmembrane region" description="Helical" evidence="6">
    <location>
        <begin position="130"/>
        <end position="147"/>
    </location>
</feature>
<evidence type="ECO:0000256" key="4">
    <source>
        <dbReference type="ARBA" id="ARBA00023136"/>
    </source>
</evidence>
<evidence type="ECO:0000256" key="2">
    <source>
        <dbReference type="ARBA" id="ARBA00022692"/>
    </source>
</evidence>
<evidence type="ECO:0000256" key="3">
    <source>
        <dbReference type="ARBA" id="ARBA00022989"/>
    </source>
</evidence>
<keyword evidence="8" id="KW-1185">Reference proteome</keyword>
<dbReference type="InterPro" id="IPR019109">
    <property type="entry name" value="MamF_MmsF"/>
</dbReference>
<dbReference type="Proteomes" id="UP000546642">
    <property type="component" value="Unassembled WGS sequence"/>
</dbReference>
<evidence type="ECO:0000313" key="8">
    <source>
        <dbReference type="Proteomes" id="UP000546642"/>
    </source>
</evidence>
<feature type="compositionally biased region" description="Pro residues" evidence="5">
    <location>
        <begin position="41"/>
        <end position="58"/>
    </location>
</feature>
<feature type="transmembrane region" description="Helical" evidence="6">
    <location>
        <begin position="153"/>
        <end position="170"/>
    </location>
</feature>
<feature type="compositionally biased region" description="Pro residues" evidence="5">
    <location>
        <begin position="1"/>
        <end position="10"/>
    </location>
</feature>
<gene>
    <name evidence="7" type="ORF">HNR23_000919</name>
</gene>
<evidence type="ECO:0000256" key="1">
    <source>
        <dbReference type="ARBA" id="ARBA00004141"/>
    </source>
</evidence>
<accession>A0A7W9YET8</accession>
<keyword evidence="4 6" id="KW-0472">Membrane</keyword>
<comment type="subcellular location">
    <subcellularLocation>
        <location evidence="1">Membrane</location>
        <topology evidence="1">Multi-pass membrane protein</topology>
    </subcellularLocation>
</comment>
<keyword evidence="2 6" id="KW-0812">Transmembrane</keyword>